<reference evidence="3" key="1">
    <citation type="submission" date="2016-10" db="EMBL/GenBank/DDBJ databases">
        <authorList>
            <person name="Varghese N."/>
            <person name="Submissions S."/>
        </authorList>
    </citation>
    <scope>NUCLEOTIDE SEQUENCE [LARGE SCALE GENOMIC DNA]</scope>
    <source>
        <strain evidence="3">CGMCC 1.12402</strain>
    </source>
</reference>
<evidence type="ECO:0000313" key="3">
    <source>
        <dbReference type="Proteomes" id="UP000199437"/>
    </source>
</evidence>
<keyword evidence="3" id="KW-1185">Reference proteome</keyword>
<name>A0A1I0QM01_9BACT</name>
<gene>
    <name evidence="2" type="ORF">SAMN05216290_2428</name>
</gene>
<accession>A0A1I0QM01</accession>
<evidence type="ECO:0000259" key="1">
    <source>
        <dbReference type="Pfam" id="PF19780"/>
    </source>
</evidence>
<proteinExistence type="predicted"/>
<sequence>MFAFIASSLFAQKTIELGDAKSPKATLEQVAWIAGSWRGEAFGGQIEEVWTPPFGDSMMGSFKLVNNGKVTFYELCQIKAQNETLILRLKHFDGDLIGWEEKDESMEFPLVKLEKNKAYFDQFTFELVSENQLNMYVVISDNGKTEEVEFKYFRY</sequence>
<dbReference type="EMBL" id="FOIR01000002">
    <property type="protein sequence ID" value="SEW27771.1"/>
    <property type="molecule type" value="Genomic_DNA"/>
</dbReference>
<protein>
    <recommendedName>
        <fullName evidence="1">DUF6265 domain-containing protein</fullName>
    </recommendedName>
</protein>
<dbReference type="AlphaFoldDB" id="A0A1I0QM01"/>
<evidence type="ECO:0000313" key="2">
    <source>
        <dbReference type="EMBL" id="SEW27771.1"/>
    </source>
</evidence>
<dbReference type="STRING" id="1267423.SAMN05216290_2428"/>
<organism evidence="2 3">
    <name type="scientific">Roseivirga pacifica</name>
    <dbReference type="NCBI Taxonomy" id="1267423"/>
    <lineage>
        <taxon>Bacteria</taxon>
        <taxon>Pseudomonadati</taxon>
        <taxon>Bacteroidota</taxon>
        <taxon>Cytophagia</taxon>
        <taxon>Cytophagales</taxon>
        <taxon>Roseivirgaceae</taxon>
        <taxon>Roseivirga</taxon>
    </lineage>
</organism>
<dbReference type="Proteomes" id="UP000199437">
    <property type="component" value="Unassembled WGS sequence"/>
</dbReference>
<dbReference type="Pfam" id="PF19780">
    <property type="entry name" value="DUF6265"/>
    <property type="match status" value="1"/>
</dbReference>
<dbReference type="InterPro" id="IPR046232">
    <property type="entry name" value="DUF6265"/>
</dbReference>
<feature type="domain" description="DUF6265" evidence="1">
    <location>
        <begin position="31"/>
        <end position="138"/>
    </location>
</feature>